<organism evidence="1 2">
    <name type="scientific">Chitinimonas arctica</name>
    <dbReference type="NCBI Taxonomy" id="2594795"/>
    <lineage>
        <taxon>Bacteria</taxon>
        <taxon>Pseudomonadati</taxon>
        <taxon>Pseudomonadota</taxon>
        <taxon>Betaproteobacteria</taxon>
        <taxon>Neisseriales</taxon>
        <taxon>Chitinibacteraceae</taxon>
        <taxon>Chitinimonas</taxon>
    </lineage>
</organism>
<dbReference type="Proteomes" id="UP000317550">
    <property type="component" value="Chromosome"/>
</dbReference>
<gene>
    <name evidence="1" type="ORF">FNU76_07870</name>
</gene>
<keyword evidence="2" id="KW-1185">Reference proteome</keyword>
<proteinExistence type="predicted"/>
<evidence type="ECO:0000313" key="2">
    <source>
        <dbReference type="Proteomes" id="UP000317550"/>
    </source>
</evidence>
<name>A0A516SDP8_9NEIS</name>
<dbReference type="RefSeq" id="WP_144277682.1">
    <property type="nucleotide sequence ID" value="NZ_CP041730.1"/>
</dbReference>
<evidence type="ECO:0000313" key="1">
    <source>
        <dbReference type="EMBL" id="QDQ26283.1"/>
    </source>
</evidence>
<protein>
    <submittedName>
        <fullName evidence="1">Uncharacterized protein</fullName>
    </submittedName>
</protein>
<sequence length="64" mass="7152">MMIPFFEQSLLQTSSMGRHYSAWLAETIAELFKDFVQKRRTKCLAANSARQGAGSPMQTAPMAL</sequence>
<dbReference type="EMBL" id="CP041730">
    <property type="protein sequence ID" value="QDQ26283.1"/>
    <property type="molecule type" value="Genomic_DNA"/>
</dbReference>
<dbReference type="AlphaFoldDB" id="A0A516SDP8"/>
<accession>A0A516SDP8</accession>
<reference evidence="2" key="1">
    <citation type="submission" date="2019-07" db="EMBL/GenBank/DDBJ databases">
        <title>Chitinimonas sp. nov., isolated from Ny-Alesund, arctica soil.</title>
        <authorList>
            <person name="Xu Q."/>
            <person name="Peng F."/>
        </authorList>
    </citation>
    <scope>NUCLEOTIDE SEQUENCE [LARGE SCALE GENOMIC DNA]</scope>
    <source>
        <strain evidence="2">R3-44</strain>
    </source>
</reference>
<dbReference type="KEGG" id="cari:FNU76_07870"/>